<dbReference type="GO" id="GO:0070402">
    <property type="term" value="F:NADPH binding"/>
    <property type="evidence" value="ECO:0007669"/>
    <property type="project" value="TreeGrafter"/>
</dbReference>
<keyword evidence="2" id="KW-0560">Oxidoreductase</keyword>
<comment type="caution">
    <text evidence="4">The sequence shown here is derived from an EMBL/GenBank/DDBJ whole genome shotgun (WGS) entry which is preliminary data.</text>
</comment>
<keyword evidence="5" id="KW-1185">Reference proteome</keyword>
<dbReference type="InterPro" id="IPR036291">
    <property type="entry name" value="NAD(P)-bd_dom_sf"/>
</dbReference>
<reference evidence="4 5" key="1">
    <citation type="submission" date="2017-09" db="EMBL/GenBank/DDBJ databases">
        <title>Sphingomonas panjinensis sp.nov., isolated from oil-contaminated soil.</title>
        <authorList>
            <person name="Wang L."/>
            <person name="Chen L."/>
        </authorList>
    </citation>
    <scope>NUCLEOTIDE SEQUENCE [LARGE SCALE GENOMIC DNA]</scope>
    <source>
        <strain evidence="4 5">FW-11</strain>
    </source>
</reference>
<dbReference type="Pfam" id="PF08240">
    <property type="entry name" value="ADH_N"/>
    <property type="match status" value="1"/>
</dbReference>
<dbReference type="Proteomes" id="UP000244162">
    <property type="component" value="Unassembled WGS sequence"/>
</dbReference>
<dbReference type="InterPro" id="IPR013154">
    <property type="entry name" value="ADH-like_N"/>
</dbReference>
<dbReference type="GO" id="GO:0035925">
    <property type="term" value="F:mRNA 3'-UTR AU-rich region binding"/>
    <property type="evidence" value="ECO:0007669"/>
    <property type="project" value="TreeGrafter"/>
</dbReference>
<dbReference type="RefSeq" id="WP_107969849.1">
    <property type="nucleotide sequence ID" value="NZ_NWBU01000017.1"/>
</dbReference>
<proteinExistence type="predicted"/>
<keyword evidence="1" id="KW-0521">NADP</keyword>
<organism evidence="4 5">
    <name type="scientific">Sphingomonas oleivorans</name>
    <dbReference type="NCBI Taxonomy" id="1735121"/>
    <lineage>
        <taxon>Bacteria</taxon>
        <taxon>Pseudomonadati</taxon>
        <taxon>Pseudomonadota</taxon>
        <taxon>Alphaproteobacteria</taxon>
        <taxon>Sphingomonadales</taxon>
        <taxon>Sphingomonadaceae</taxon>
        <taxon>Sphingomonas</taxon>
    </lineage>
</organism>
<dbReference type="SUPFAM" id="SSF50129">
    <property type="entry name" value="GroES-like"/>
    <property type="match status" value="1"/>
</dbReference>
<dbReference type="PANTHER" id="PTHR48106">
    <property type="entry name" value="QUINONE OXIDOREDUCTASE PIG3-RELATED"/>
    <property type="match status" value="1"/>
</dbReference>
<accession>A0A2T5FUA6</accession>
<evidence type="ECO:0000256" key="1">
    <source>
        <dbReference type="ARBA" id="ARBA00022857"/>
    </source>
</evidence>
<evidence type="ECO:0000256" key="2">
    <source>
        <dbReference type="ARBA" id="ARBA00023002"/>
    </source>
</evidence>
<dbReference type="AlphaFoldDB" id="A0A2T5FUA6"/>
<dbReference type="SMART" id="SM00829">
    <property type="entry name" value="PKS_ER"/>
    <property type="match status" value="1"/>
</dbReference>
<dbReference type="InterPro" id="IPR013149">
    <property type="entry name" value="ADH-like_C"/>
</dbReference>
<evidence type="ECO:0000313" key="5">
    <source>
        <dbReference type="Proteomes" id="UP000244162"/>
    </source>
</evidence>
<dbReference type="InterPro" id="IPR011032">
    <property type="entry name" value="GroES-like_sf"/>
</dbReference>
<dbReference type="SUPFAM" id="SSF51735">
    <property type="entry name" value="NAD(P)-binding Rossmann-fold domains"/>
    <property type="match status" value="1"/>
</dbReference>
<dbReference type="GO" id="GO:0005829">
    <property type="term" value="C:cytosol"/>
    <property type="evidence" value="ECO:0007669"/>
    <property type="project" value="TreeGrafter"/>
</dbReference>
<protein>
    <recommendedName>
        <fullName evidence="3">Enoyl reductase (ER) domain-containing protein</fullName>
    </recommendedName>
</protein>
<dbReference type="OrthoDB" id="9805883at2"/>
<evidence type="ECO:0000313" key="4">
    <source>
        <dbReference type="EMBL" id="PTQ07868.1"/>
    </source>
</evidence>
<gene>
    <name evidence="4" type="ORF">CLG96_17195</name>
</gene>
<dbReference type="Pfam" id="PF00107">
    <property type="entry name" value="ADH_zinc_N"/>
    <property type="match status" value="1"/>
</dbReference>
<dbReference type="Gene3D" id="3.90.180.10">
    <property type="entry name" value="Medium-chain alcohol dehydrogenases, catalytic domain"/>
    <property type="match status" value="1"/>
</dbReference>
<dbReference type="EMBL" id="NWBU01000017">
    <property type="protein sequence ID" value="PTQ07868.1"/>
    <property type="molecule type" value="Genomic_DNA"/>
</dbReference>
<dbReference type="PANTHER" id="PTHR48106:SF13">
    <property type="entry name" value="QUINONE OXIDOREDUCTASE-RELATED"/>
    <property type="match status" value="1"/>
</dbReference>
<sequence>MTTVIRMYKAGDPSVLVTEEEEVGHPGAGQVKLRHEAIGVNFVDTMFRSGAFGAPLPFVTGVEAAGIVTELGPGVRQFEVGDRVAYFFAPGAYAAERVIDVAPLIRIPDDIATDIAAGFLTKGVTAWLAVRHLHMVKPGDTVLVQGATGGVGSLVTRWAKALGATVIAVGSAAKLGGIAHEVDHALASDEPNLGLRIRAVTPQGVDVVYEFVGKATFPASVKAVRDGGEIFTIGAASGSPEIDQAELSARSVTVAHASAAATVKGAMLQQASTELFDRWREGIFGEIELHRYRLVDVAQAHRDIASRSIGPNPILVP</sequence>
<dbReference type="InterPro" id="IPR020843">
    <property type="entry name" value="ER"/>
</dbReference>
<name>A0A2T5FUA6_9SPHN</name>
<feature type="domain" description="Enoyl reductase (ER)" evidence="3">
    <location>
        <begin position="11"/>
        <end position="314"/>
    </location>
</feature>
<evidence type="ECO:0000259" key="3">
    <source>
        <dbReference type="SMART" id="SM00829"/>
    </source>
</evidence>
<dbReference type="Gene3D" id="3.40.50.720">
    <property type="entry name" value="NAD(P)-binding Rossmann-like Domain"/>
    <property type="match status" value="1"/>
</dbReference>
<dbReference type="GO" id="GO:0003960">
    <property type="term" value="F:quinone reductase (NADPH) activity"/>
    <property type="evidence" value="ECO:0007669"/>
    <property type="project" value="TreeGrafter"/>
</dbReference>